<evidence type="ECO:0000256" key="4">
    <source>
        <dbReference type="ARBA" id="ARBA00022737"/>
    </source>
</evidence>
<feature type="compositionally biased region" description="Polar residues" evidence="6">
    <location>
        <begin position="42"/>
        <end position="56"/>
    </location>
</feature>
<feature type="compositionally biased region" description="Low complexity" evidence="6">
    <location>
        <begin position="479"/>
        <end position="488"/>
    </location>
</feature>
<feature type="region of interest" description="Disordered" evidence="6">
    <location>
        <begin position="1"/>
        <end position="91"/>
    </location>
</feature>
<evidence type="ECO:0000256" key="3">
    <source>
        <dbReference type="ARBA" id="ARBA00022490"/>
    </source>
</evidence>
<keyword evidence="2" id="KW-0880">Kelch repeat</keyword>
<sequence>MPLFGNKRKKETANTDKHLDHHQHQHSPHIVDSTQQQQQQQHPSSARLTHNNSNGSYHHHQQTLSQPPSSSSVHQLAASKPTPPHPASSSTVIYPWSHRRLGLLPPAPFPSEPLDHVSSDPAALRPSPPPFPRYGHSINPMGTPTGSGDIYIFAGLVKDQVKNDLYVLNVAPTPINPSNGVNPTTPTSHLHNQILTVGLVETRGEVPLPRVGHASVGVGNVLIVWGGDTKTRDDEKQDDGLYLLNLSTREWTRVKVSGPCPEGRYGHSAVILGSKFYIFGGQTDNGRFMNDLWSFDLHKLKSGAPKWHLTQFPPALPIPSERTGHTVVTFKDSIYVFGGTDGQYHYNDTWKLDVSTGTWKELDCIGYIPLPREGHAATLVDDVMYVLGGRGVDGKDLDDLAAFKISNQRWYMFQNMGPAPAGRSGHSMASWQGKVYVLGGESYTSAKPDDPSIVHVLDTAKIKYPLDPTTVPRQTTAPSSSHKSSDPSLNDPTPHSNNAMVSRTPNTSNLGHSESNSNLESAYDPNSKRATTGSAPSAGPRQRRPEDPPTAAPSSAATNRRTISAATSRTMSPQAMTPSRAMSPQISAISHESVRRQSSSPSSQPAPRRSLENQPGGQNAKSMRSTQPNTAVAAAAAATATAAAATTAASTTRQSSSP</sequence>
<dbReference type="GO" id="GO:0051285">
    <property type="term" value="C:cell cortex of cell tip"/>
    <property type="evidence" value="ECO:0007669"/>
    <property type="project" value="TreeGrafter"/>
</dbReference>
<feature type="region of interest" description="Disordered" evidence="6">
    <location>
        <begin position="465"/>
        <end position="658"/>
    </location>
</feature>
<feature type="compositionally biased region" description="Polar residues" evidence="6">
    <location>
        <begin position="490"/>
        <end position="520"/>
    </location>
</feature>
<feature type="compositionally biased region" description="Low complexity" evidence="6">
    <location>
        <begin position="596"/>
        <end position="608"/>
    </location>
</feature>
<dbReference type="InterPro" id="IPR015915">
    <property type="entry name" value="Kelch-typ_b-propeller"/>
</dbReference>
<dbReference type="FunFam" id="2.120.10.80:FF:000049">
    <property type="entry name" value="Cell polarity protein (Tea1)"/>
    <property type="match status" value="1"/>
</dbReference>
<dbReference type="Pfam" id="PF24681">
    <property type="entry name" value="Kelch_KLHDC2_KLHL20_DRC7"/>
    <property type="match status" value="1"/>
</dbReference>
<evidence type="ECO:0000256" key="1">
    <source>
        <dbReference type="ARBA" id="ARBA00004496"/>
    </source>
</evidence>
<reference evidence="7 8" key="1">
    <citation type="submission" date="2017-11" db="EMBL/GenBank/DDBJ databases">
        <title>De novo assembly and phasing of dikaryotic genomes from two isolates of Puccinia coronata f. sp. avenae, the causal agent of oat crown rust.</title>
        <authorList>
            <person name="Miller M.E."/>
            <person name="Zhang Y."/>
            <person name="Omidvar V."/>
            <person name="Sperschneider J."/>
            <person name="Schwessinger B."/>
            <person name="Raley C."/>
            <person name="Palmer J.M."/>
            <person name="Garnica D."/>
            <person name="Upadhyaya N."/>
            <person name="Rathjen J."/>
            <person name="Taylor J.M."/>
            <person name="Park R.F."/>
            <person name="Dodds P.N."/>
            <person name="Hirsch C.D."/>
            <person name="Kianian S.F."/>
            <person name="Figueroa M."/>
        </authorList>
    </citation>
    <scope>NUCLEOTIDE SEQUENCE [LARGE SCALE GENOMIC DNA]</scope>
    <source>
        <strain evidence="7">12SD80</strain>
    </source>
</reference>
<evidence type="ECO:0008006" key="9">
    <source>
        <dbReference type="Google" id="ProtNLM"/>
    </source>
</evidence>
<keyword evidence="5" id="KW-0175">Coiled coil</keyword>
<dbReference type="Proteomes" id="UP000235392">
    <property type="component" value="Unassembled WGS sequence"/>
</dbReference>
<feature type="compositionally biased region" description="Low complexity" evidence="6">
    <location>
        <begin position="62"/>
        <end position="76"/>
    </location>
</feature>
<evidence type="ECO:0000256" key="6">
    <source>
        <dbReference type="SAM" id="MobiDB-lite"/>
    </source>
</evidence>
<feature type="non-terminal residue" evidence="7">
    <location>
        <position position="658"/>
    </location>
</feature>
<accession>A0A2N5S8S0</accession>
<evidence type="ECO:0000313" key="7">
    <source>
        <dbReference type="EMBL" id="PLW09626.1"/>
    </source>
</evidence>
<evidence type="ECO:0000256" key="5">
    <source>
        <dbReference type="ARBA" id="ARBA00023054"/>
    </source>
</evidence>
<dbReference type="PANTHER" id="PTHR23244">
    <property type="entry name" value="KELCH REPEAT DOMAIN"/>
    <property type="match status" value="1"/>
</dbReference>
<name>A0A2N5S8S0_9BASI</name>
<dbReference type="GO" id="GO:0061245">
    <property type="term" value="P:establishment or maintenance of bipolar cell polarity"/>
    <property type="evidence" value="ECO:0007669"/>
    <property type="project" value="TreeGrafter"/>
</dbReference>
<dbReference type="Gene3D" id="2.120.10.80">
    <property type="entry name" value="Kelch-type beta propeller"/>
    <property type="match status" value="2"/>
</dbReference>
<protein>
    <recommendedName>
        <fullName evidence="9">Galactose oxidase</fullName>
    </recommendedName>
</protein>
<dbReference type="SUPFAM" id="SSF117281">
    <property type="entry name" value="Kelch motif"/>
    <property type="match status" value="1"/>
</dbReference>
<keyword evidence="3" id="KW-0963">Cytoplasm</keyword>
<dbReference type="AlphaFoldDB" id="A0A2N5S8S0"/>
<feature type="compositionally biased region" description="Basic residues" evidence="6">
    <location>
        <begin position="1"/>
        <end position="10"/>
    </location>
</feature>
<comment type="subcellular location">
    <subcellularLocation>
        <location evidence="1">Cytoplasm</location>
    </subcellularLocation>
</comment>
<evidence type="ECO:0000256" key="2">
    <source>
        <dbReference type="ARBA" id="ARBA00022441"/>
    </source>
</evidence>
<proteinExistence type="predicted"/>
<dbReference type="PANTHER" id="PTHR23244:SF456">
    <property type="entry name" value="MULTIPLE EPIDERMAL GROWTH FACTOR-LIKE DOMAINS PROTEIN 8"/>
    <property type="match status" value="1"/>
</dbReference>
<comment type="caution">
    <text evidence="7">The sequence shown here is derived from an EMBL/GenBank/DDBJ whole genome shotgun (WGS) entry which is preliminary data.</text>
</comment>
<feature type="region of interest" description="Disordered" evidence="6">
    <location>
        <begin position="112"/>
        <end position="131"/>
    </location>
</feature>
<gene>
    <name evidence="7" type="ORF">PCASD_22549</name>
</gene>
<dbReference type="EMBL" id="PGCI01000999">
    <property type="protein sequence ID" value="PLW09626.1"/>
    <property type="molecule type" value="Genomic_DNA"/>
</dbReference>
<organism evidence="7 8">
    <name type="scientific">Puccinia coronata f. sp. avenae</name>
    <dbReference type="NCBI Taxonomy" id="200324"/>
    <lineage>
        <taxon>Eukaryota</taxon>
        <taxon>Fungi</taxon>
        <taxon>Dikarya</taxon>
        <taxon>Basidiomycota</taxon>
        <taxon>Pucciniomycotina</taxon>
        <taxon>Pucciniomycetes</taxon>
        <taxon>Pucciniales</taxon>
        <taxon>Pucciniaceae</taxon>
        <taxon>Puccinia</taxon>
    </lineage>
</organism>
<feature type="compositionally biased region" description="Polar residues" evidence="6">
    <location>
        <begin position="612"/>
        <end position="629"/>
    </location>
</feature>
<feature type="compositionally biased region" description="Polar residues" evidence="6">
    <location>
        <begin position="559"/>
        <end position="590"/>
    </location>
</feature>
<keyword evidence="4" id="KW-0677">Repeat</keyword>
<feature type="compositionally biased region" description="Low complexity" evidence="6">
    <location>
        <begin position="630"/>
        <end position="652"/>
    </location>
</feature>
<evidence type="ECO:0000313" key="8">
    <source>
        <dbReference type="Proteomes" id="UP000235392"/>
    </source>
</evidence>